<keyword evidence="5" id="KW-0408">Iron</keyword>
<protein>
    <submittedName>
        <fullName evidence="9">4Fe-4S binding protein</fullName>
    </submittedName>
</protein>
<evidence type="ECO:0000256" key="2">
    <source>
        <dbReference type="ARBA" id="ARBA00022485"/>
    </source>
</evidence>
<feature type="transmembrane region" description="Helical" evidence="7">
    <location>
        <begin position="315"/>
        <end position="334"/>
    </location>
</feature>
<accession>A0ABT3JZZ9</accession>
<dbReference type="Proteomes" id="UP001209922">
    <property type="component" value="Unassembled WGS sequence"/>
</dbReference>
<dbReference type="PROSITE" id="PS51379">
    <property type="entry name" value="4FE4S_FER_2"/>
    <property type="match status" value="1"/>
</dbReference>
<dbReference type="InterPro" id="IPR017896">
    <property type="entry name" value="4Fe4S_Fe-S-bd"/>
</dbReference>
<keyword evidence="7" id="KW-1133">Transmembrane helix</keyword>
<evidence type="ECO:0000256" key="1">
    <source>
        <dbReference type="ARBA" id="ARBA00022448"/>
    </source>
</evidence>
<organism evidence="9 10">
    <name type="scientific">Xanthomonas chitinilytica</name>
    <dbReference type="NCBI Taxonomy" id="2989819"/>
    <lineage>
        <taxon>Bacteria</taxon>
        <taxon>Pseudomonadati</taxon>
        <taxon>Pseudomonadota</taxon>
        <taxon>Gammaproteobacteria</taxon>
        <taxon>Lysobacterales</taxon>
        <taxon>Lysobacteraceae</taxon>
        <taxon>Xanthomonas</taxon>
    </lineage>
</organism>
<keyword evidence="4" id="KW-0249">Electron transport</keyword>
<keyword evidence="6" id="KW-0411">Iron-sulfur</keyword>
<gene>
    <name evidence="9" type="ORF">OK345_16320</name>
</gene>
<keyword evidence="7" id="KW-0812">Transmembrane</keyword>
<dbReference type="PANTHER" id="PTHR30176">
    <property type="entry name" value="FERREDOXIN-TYPE PROTEIN NAPH"/>
    <property type="match status" value="1"/>
</dbReference>
<keyword evidence="7" id="KW-0472">Membrane</keyword>
<feature type="transmembrane region" description="Helical" evidence="7">
    <location>
        <begin position="46"/>
        <end position="70"/>
    </location>
</feature>
<feature type="transmembrane region" description="Helical" evidence="7">
    <location>
        <begin position="106"/>
        <end position="123"/>
    </location>
</feature>
<keyword evidence="1" id="KW-0813">Transport</keyword>
<keyword evidence="2" id="KW-0004">4Fe-4S</keyword>
<evidence type="ECO:0000313" key="10">
    <source>
        <dbReference type="Proteomes" id="UP001209922"/>
    </source>
</evidence>
<dbReference type="RefSeq" id="WP_265129066.1">
    <property type="nucleotide sequence ID" value="NZ_JAPCHY010000017.1"/>
</dbReference>
<evidence type="ECO:0000256" key="6">
    <source>
        <dbReference type="ARBA" id="ARBA00023014"/>
    </source>
</evidence>
<evidence type="ECO:0000256" key="3">
    <source>
        <dbReference type="ARBA" id="ARBA00022723"/>
    </source>
</evidence>
<evidence type="ECO:0000256" key="5">
    <source>
        <dbReference type="ARBA" id="ARBA00023004"/>
    </source>
</evidence>
<dbReference type="InterPro" id="IPR051684">
    <property type="entry name" value="Electron_Trans/Redox"/>
</dbReference>
<evidence type="ECO:0000259" key="8">
    <source>
        <dbReference type="PROSITE" id="PS51379"/>
    </source>
</evidence>
<keyword evidence="3" id="KW-0479">Metal-binding</keyword>
<proteinExistence type="predicted"/>
<evidence type="ECO:0000256" key="7">
    <source>
        <dbReference type="SAM" id="Phobius"/>
    </source>
</evidence>
<evidence type="ECO:0000313" key="9">
    <source>
        <dbReference type="EMBL" id="MCW4474063.1"/>
    </source>
</evidence>
<dbReference type="PANTHER" id="PTHR30176:SF3">
    <property type="entry name" value="FERREDOXIN-TYPE PROTEIN NAPH"/>
    <property type="match status" value="1"/>
</dbReference>
<evidence type="ECO:0000256" key="4">
    <source>
        <dbReference type="ARBA" id="ARBA00022982"/>
    </source>
</evidence>
<dbReference type="EMBL" id="JAPCHY010000017">
    <property type="protein sequence ID" value="MCW4474063.1"/>
    <property type="molecule type" value="Genomic_DNA"/>
</dbReference>
<reference evidence="9 10" key="1">
    <citation type="submission" date="2022-10" db="EMBL/GenBank/DDBJ databases">
        <title>Xanthomonas sp. H13-6.</title>
        <authorList>
            <person name="Liu X."/>
            <person name="Deng Z."/>
            <person name="Jiang Y."/>
            <person name="Yu T."/>
            <person name="Ai J."/>
        </authorList>
    </citation>
    <scope>NUCLEOTIDE SEQUENCE [LARGE SCALE GENOMIC DNA]</scope>
    <source>
        <strain evidence="9 10">H13-6</strain>
    </source>
</reference>
<keyword evidence="10" id="KW-1185">Reference proteome</keyword>
<sequence length="351" mass="38196">MAALLLAAFYLLPWLRWDGRQAVLFDLPARRFDLFGLSLWPGDFVWLLWFAALAGCGLFLLTASAGRVWCGFGCPQTLMTRVFRGIERITAFAGPMRHPGLVARQLLWAALALWTGITFVGFFSPIRGLLGGPWPPAWSGWEIFWAGFYALATWGNAGFLREQVCSYLCPYARLQRAICDRDTPRVAYDPCRGEPRGPRPPGQGSVMQRARGLLDGTTARDYVFRATHAAIAGPLPRFGIEHLGDCVECRQCVQACPLALDIRNGSDQRCIDCGACIDACDATMARYGFPRGLVRRISPNAQEPGGGRWLRPRTLGALLLMAALLLGGALAMAMSPHPGIPAPGAGPSSTS</sequence>
<dbReference type="SUPFAM" id="SSF54862">
    <property type="entry name" value="4Fe-4S ferredoxins"/>
    <property type="match status" value="1"/>
</dbReference>
<feature type="transmembrane region" description="Helical" evidence="7">
    <location>
        <begin position="143"/>
        <end position="160"/>
    </location>
</feature>
<comment type="caution">
    <text evidence="9">The sequence shown here is derived from an EMBL/GenBank/DDBJ whole genome shotgun (WGS) entry which is preliminary data.</text>
</comment>
<name>A0ABT3JZZ9_9XANT</name>
<dbReference type="Pfam" id="PF13746">
    <property type="entry name" value="Fer4_18"/>
    <property type="match status" value="2"/>
</dbReference>
<feature type="domain" description="4Fe-4S ferredoxin-type" evidence="8">
    <location>
        <begin position="236"/>
        <end position="265"/>
    </location>
</feature>